<keyword evidence="2" id="KW-1133">Transmembrane helix</keyword>
<evidence type="ECO:0000313" key="4">
    <source>
        <dbReference type="Proteomes" id="UP000281677"/>
    </source>
</evidence>
<dbReference type="PANTHER" id="PTHR34391:SF1">
    <property type="entry name" value="UPF0658 GOLGI APPARATUS MEMBRANE PROTEIN C1952.10C-RELATED"/>
    <property type="match status" value="1"/>
</dbReference>
<keyword evidence="2" id="KW-0812">Transmembrane</keyword>
<dbReference type="VEuPathDB" id="FungiDB:BTJ68_05640"/>
<feature type="transmembrane region" description="Helical" evidence="2">
    <location>
        <begin position="297"/>
        <end position="322"/>
    </location>
</feature>
<feature type="transmembrane region" description="Helical" evidence="2">
    <location>
        <begin position="334"/>
        <end position="354"/>
    </location>
</feature>
<evidence type="ECO:0000256" key="1">
    <source>
        <dbReference type="SAM" id="MobiDB-lite"/>
    </source>
</evidence>
<gene>
    <name evidence="3" type="ORF">D0859_14591</name>
</gene>
<protein>
    <recommendedName>
        <fullName evidence="5">TRP C-terminal domain-containing protein</fullName>
    </recommendedName>
</protein>
<sequence length="474" mass="52703">MSRIAKFESFPSPPNRATSDAVRCQVTLDVKCLAKTLGTRRPPAAAAPTVKIAPSKSHHKTRSSLLGISSGPQSPYFPLSGGSFSSPSPQPGVVPPGGYHDRQGLPTTPAVSAGSKNSRKMYMPNSTWTWAFMLITIFQCLILMALEAYIFGQFQASLTLRRLPEEGADGQDPRAPSRTIPTWLAIFIFGFIYQIGLVWDALRLKNTIQVIGVCLYNLGMMIYSAVEMEQVSEAVAALDNGVEKGTYPKLRPFLIAAPCVLALGTVLLSFVAWKLYNEFAWTIYKHISADLRLKRRYLVYQIYIALLKFDFFFFLGFTVQFLVIVSETPDAERYITIAALPITVVLLILAGIIVRKEWGWAHILIILVYFAASAYFIFKLVRMWDASPSRLTDYKPARNSLTTFAVLTLLLMLVTITVACMCMANFGKGLRPHIQKRKVPDADEIAYTNKYGEDTEYAGTAHPLGPVPNRMTID</sequence>
<dbReference type="PANTHER" id="PTHR34391">
    <property type="entry name" value="UPF0658 GOLGI APPARATUS MEMBRANE PROTEIN C1952.10C-RELATED"/>
    <property type="match status" value="1"/>
</dbReference>
<feature type="transmembrane region" description="Helical" evidence="2">
    <location>
        <begin position="206"/>
        <end position="226"/>
    </location>
</feature>
<dbReference type="AlphaFoldDB" id="A0A3M7I7E0"/>
<feature type="transmembrane region" description="Helical" evidence="2">
    <location>
        <begin position="253"/>
        <end position="276"/>
    </location>
</feature>
<dbReference type="InterPro" id="IPR040410">
    <property type="entry name" value="UPF0658_Golgi"/>
</dbReference>
<feature type="region of interest" description="Disordered" evidence="1">
    <location>
        <begin position="1"/>
        <end position="20"/>
    </location>
</feature>
<reference evidence="3 4" key="1">
    <citation type="journal article" date="2018" name="BMC Genomics">
        <title>Genomic evidence for intraspecific hybridization in a clonal and extremely halotolerant yeast.</title>
        <authorList>
            <person name="Gostincar C."/>
            <person name="Stajich J.E."/>
            <person name="Zupancic J."/>
            <person name="Zalar P."/>
            <person name="Gunde-Cimerman N."/>
        </authorList>
    </citation>
    <scope>NUCLEOTIDE SEQUENCE [LARGE SCALE GENOMIC DNA]</scope>
    <source>
        <strain evidence="3 4">EXF-120</strain>
    </source>
</reference>
<evidence type="ECO:0000313" key="3">
    <source>
        <dbReference type="EMBL" id="RMZ21391.1"/>
    </source>
</evidence>
<feature type="transmembrane region" description="Helical" evidence="2">
    <location>
        <begin position="401"/>
        <end position="427"/>
    </location>
</feature>
<dbReference type="Proteomes" id="UP000281677">
    <property type="component" value="Unassembled WGS sequence"/>
</dbReference>
<accession>A0A3M7I7E0</accession>
<evidence type="ECO:0008006" key="5">
    <source>
        <dbReference type="Google" id="ProtNLM"/>
    </source>
</evidence>
<proteinExistence type="predicted"/>
<name>A0A3M7I7E0_HORWE</name>
<dbReference type="OrthoDB" id="2448307at2759"/>
<organism evidence="3 4">
    <name type="scientific">Hortaea werneckii</name>
    <name type="common">Black yeast</name>
    <name type="synonym">Cladosporium werneckii</name>
    <dbReference type="NCBI Taxonomy" id="91943"/>
    <lineage>
        <taxon>Eukaryota</taxon>
        <taxon>Fungi</taxon>
        <taxon>Dikarya</taxon>
        <taxon>Ascomycota</taxon>
        <taxon>Pezizomycotina</taxon>
        <taxon>Dothideomycetes</taxon>
        <taxon>Dothideomycetidae</taxon>
        <taxon>Mycosphaerellales</taxon>
        <taxon>Teratosphaeriaceae</taxon>
        <taxon>Hortaea</taxon>
    </lineage>
</organism>
<feature type="transmembrane region" description="Helical" evidence="2">
    <location>
        <begin position="180"/>
        <end position="199"/>
    </location>
</feature>
<feature type="transmembrane region" description="Helical" evidence="2">
    <location>
        <begin position="128"/>
        <end position="151"/>
    </location>
</feature>
<evidence type="ECO:0000256" key="2">
    <source>
        <dbReference type="SAM" id="Phobius"/>
    </source>
</evidence>
<comment type="caution">
    <text evidence="3">The sequence shown here is derived from an EMBL/GenBank/DDBJ whole genome shotgun (WGS) entry which is preliminary data.</text>
</comment>
<feature type="transmembrane region" description="Helical" evidence="2">
    <location>
        <begin position="361"/>
        <end position="381"/>
    </location>
</feature>
<dbReference type="EMBL" id="QWIT01000673">
    <property type="protein sequence ID" value="RMZ21391.1"/>
    <property type="molecule type" value="Genomic_DNA"/>
</dbReference>
<dbReference type="GO" id="GO:0005794">
    <property type="term" value="C:Golgi apparatus"/>
    <property type="evidence" value="ECO:0007669"/>
    <property type="project" value="TreeGrafter"/>
</dbReference>
<keyword evidence="2" id="KW-0472">Membrane</keyword>
<feature type="region of interest" description="Disordered" evidence="1">
    <location>
        <begin position="43"/>
        <end position="69"/>
    </location>
</feature>